<name>A0A0F9FW45_9ZZZZ</name>
<dbReference type="EMBL" id="LAZR01028779">
    <property type="protein sequence ID" value="KKL61570.1"/>
    <property type="molecule type" value="Genomic_DNA"/>
</dbReference>
<sequence length="93" mass="10299">MQQKVTETLIGATSFPESRRMVAAISGTGHRVKSFTTVFDPGSAKYNFFFLVESREPGVSPDADKIIDRFKELINLSNGLVPLPEKGEINVLR</sequence>
<evidence type="ECO:0000313" key="1">
    <source>
        <dbReference type="EMBL" id="KKL61570.1"/>
    </source>
</evidence>
<dbReference type="AlphaFoldDB" id="A0A0F9FW45"/>
<organism evidence="1">
    <name type="scientific">marine sediment metagenome</name>
    <dbReference type="NCBI Taxonomy" id="412755"/>
    <lineage>
        <taxon>unclassified sequences</taxon>
        <taxon>metagenomes</taxon>
        <taxon>ecological metagenomes</taxon>
    </lineage>
</organism>
<proteinExistence type="predicted"/>
<protein>
    <submittedName>
        <fullName evidence="1">Uncharacterized protein</fullName>
    </submittedName>
</protein>
<accession>A0A0F9FW45</accession>
<reference evidence="1" key="1">
    <citation type="journal article" date="2015" name="Nature">
        <title>Complex archaea that bridge the gap between prokaryotes and eukaryotes.</title>
        <authorList>
            <person name="Spang A."/>
            <person name="Saw J.H."/>
            <person name="Jorgensen S.L."/>
            <person name="Zaremba-Niedzwiedzka K."/>
            <person name="Martijn J."/>
            <person name="Lind A.E."/>
            <person name="van Eijk R."/>
            <person name="Schleper C."/>
            <person name="Guy L."/>
            <person name="Ettema T.J."/>
        </authorList>
    </citation>
    <scope>NUCLEOTIDE SEQUENCE</scope>
</reference>
<gene>
    <name evidence="1" type="ORF">LCGC14_2193970</name>
</gene>
<comment type="caution">
    <text evidence="1">The sequence shown here is derived from an EMBL/GenBank/DDBJ whole genome shotgun (WGS) entry which is preliminary data.</text>
</comment>